<gene>
    <name evidence="4" type="primary">iolG_24</name>
    <name evidence="4" type="ORF">DYBT9623_04682</name>
</gene>
<feature type="compositionally biased region" description="Pro residues" evidence="1">
    <location>
        <begin position="381"/>
        <end position="392"/>
    </location>
</feature>
<dbReference type="EMBL" id="CAJRAU010000008">
    <property type="protein sequence ID" value="CAG5073179.1"/>
    <property type="molecule type" value="Genomic_DNA"/>
</dbReference>
<evidence type="ECO:0000259" key="2">
    <source>
        <dbReference type="Pfam" id="PF01408"/>
    </source>
</evidence>
<name>A0ABM8UWI9_9BACT</name>
<dbReference type="SUPFAM" id="SSF51735">
    <property type="entry name" value="NAD(P)-binding Rossmann-fold domains"/>
    <property type="match status" value="1"/>
</dbReference>
<dbReference type="Pfam" id="PF01408">
    <property type="entry name" value="GFO_IDH_MocA"/>
    <property type="match status" value="1"/>
</dbReference>
<evidence type="ECO:0000313" key="5">
    <source>
        <dbReference type="Proteomes" id="UP000679725"/>
    </source>
</evidence>
<dbReference type="PANTHER" id="PTHR43249:SF1">
    <property type="entry name" value="D-GLUCOSIDE 3-DEHYDROGENASE"/>
    <property type="match status" value="1"/>
</dbReference>
<dbReference type="Proteomes" id="UP000679725">
    <property type="component" value="Unassembled WGS sequence"/>
</dbReference>
<dbReference type="SUPFAM" id="SSF55347">
    <property type="entry name" value="Glyceraldehyde-3-phosphate dehydrogenase-like, C-terminal domain"/>
    <property type="match status" value="1"/>
</dbReference>
<organism evidence="4 5">
    <name type="scientific">Dyadobacter linearis</name>
    <dbReference type="NCBI Taxonomy" id="2823330"/>
    <lineage>
        <taxon>Bacteria</taxon>
        <taxon>Pseudomonadati</taxon>
        <taxon>Bacteroidota</taxon>
        <taxon>Cytophagia</taxon>
        <taxon>Cytophagales</taxon>
        <taxon>Spirosomataceae</taxon>
        <taxon>Dyadobacter</taxon>
    </lineage>
</organism>
<dbReference type="GO" id="GO:0016491">
    <property type="term" value="F:oxidoreductase activity"/>
    <property type="evidence" value="ECO:0007669"/>
    <property type="project" value="UniProtKB-KW"/>
</dbReference>
<evidence type="ECO:0000259" key="3">
    <source>
        <dbReference type="Pfam" id="PF22725"/>
    </source>
</evidence>
<dbReference type="EC" id="1.1.1.369" evidence="4"/>
<keyword evidence="5" id="KW-1185">Reference proteome</keyword>
<dbReference type="InterPro" id="IPR052515">
    <property type="entry name" value="Gfo/Idh/MocA_Oxidoreductase"/>
</dbReference>
<keyword evidence="4" id="KW-0560">Oxidoreductase</keyword>
<proteinExistence type="predicted"/>
<dbReference type="PANTHER" id="PTHR43249">
    <property type="entry name" value="UDP-N-ACETYL-2-AMINO-2-DEOXY-D-GLUCURONATE OXIDASE"/>
    <property type="match status" value="1"/>
</dbReference>
<comment type="caution">
    <text evidence="4">The sequence shown here is derived from an EMBL/GenBank/DDBJ whole genome shotgun (WGS) entry which is preliminary data.</text>
</comment>
<dbReference type="Pfam" id="PF22725">
    <property type="entry name" value="GFO_IDH_MocA_C3"/>
    <property type="match status" value="1"/>
</dbReference>
<feature type="domain" description="GFO/IDH/MocA-like oxidoreductase" evidence="3">
    <location>
        <begin position="135"/>
        <end position="272"/>
    </location>
</feature>
<dbReference type="Gene3D" id="3.40.50.720">
    <property type="entry name" value="NAD(P)-binding Rossmann-like Domain"/>
    <property type="match status" value="1"/>
</dbReference>
<accession>A0ABM8UWI9</accession>
<sequence length="398" mass="43877">MPILKVAIIGGGHIADQNHIPALKALNDRVEIVSVCSRVKEKARALADKHQIPFAYDNAAEMYAGECRPDIVVICTANNLHYPFAIQALENGCHVFCEKPPALTAGQASEMAELAREKGKTLAYNLQLRQTPEFALIKKCREEGTLGHIYHIKANYLRRRGIPGWGNFTNKSIQGGGALMDLGVHILDLALEMLDYQMPDRIVANTYDFLGKAGGKGLMGEWSPESFEVEDACFAHLSFPDNSSISLSSSFALNMKADKDVNLEVFGTKGGAVYKPLSLFTELGGELANIDFPHIEEADIQLKNTTAFLDACEGKPSNIANAEQGAILQRIVALIYESAGSWEEREEGGREERRKENGINREEEEISYRKGEGEWLNGTKPIPPFSLPPFPPFKIISQ</sequence>
<protein>
    <submittedName>
        <fullName evidence="4">Inositol 2-dehydrogenase/D-chiro-inositol 3-dehydrogenase</fullName>
        <ecNumber evidence="4">1.1.1.369</ecNumber>
    </submittedName>
</protein>
<feature type="region of interest" description="Disordered" evidence="1">
    <location>
        <begin position="343"/>
        <end position="398"/>
    </location>
</feature>
<feature type="domain" description="Gfo/Idh/MocA-like oxidoreductase N-terminal" evidence="2">
    <location>
        <begin position="4"/>
        <end position="125"/>
    </location>
</feature>
<dbReference type="InterPro" id="IPR055170">
    <property type="entry name" value="GFO_IDH_MocA-like_dom"/>
</dbReference>
<dbReference type="Gene3D" id="3.30.360.10">
    <property type="entry name" value="Dihydrodipicolinate Reductase, domain 2"/>
    <property type="match status" value="1"/>
</dbReference>
<evidence type="ECO:0000313" key="4">
    <source>
        <dbReference type="EMBL" id="CAG5073179.1"/>
    </source>
</evidence>
<dbReference type="InterPro" id="IPR000683">
    <property type="entry name" value="Gfo/Idh/MocA-like_OxRdtase_N"/>
</dbReference>
<reference evidence="4 5" key="1">
    <citation type="submission" date="2021-04" db="EMBL/GenBank/DDBJ databases">
        <authorList>
            <person name="Rodrigo-Torres L."/>
            <person name="Arahal R. D."/>
            <person name="Lucena T."/>
        </authorList>
    </citation>
    <scope>NUCLEOTIDE SEQUENCE [LARGE SCALE GENOMIC DNA]</scope>
    <source>
        <strain evidence="4 5">CECT 9623</strain>
    </source>
</reference>
<dbReference type="RefSeq" id="WP_215235949.1">
    <property type="nucleotide sequence ID" value="NZ_CAJRAU010000008.1"/>
</dbReference>
<feature type="compositionally biased region" description="Basic and acidic residues" evidence="1">
    <location>
        <begin position="347"/>
        <end position="373"/>
    </location>
</feature>
<evidence type="ECO:0000256" key="1">
    <source>
        <dbReference type="SAM" id="MobiDB-lite"/>
    </source>
</evidence>
<dbReference type="InterPro" id="IPR036291">
    <property type="entry name" value="NAD(P)-bd_dom_sf"/>
</dbReference>